<reference evidence="6" key="1">
    <citation type="submission" date="2021-02" db="EMBL/GenBank/DDBJ databases">
        <authorList>
            <person name="Dougan E. K."/>
            <person name="Rhodes N."/>
            <person name="Thang M."/>
            <person name="Chan C."/>
        </authorList>
    </citation>
    <scope>NUCLEOTIDE SEQUENCE</scope>
</reference>
<dbReference type="CDD" id="cd14003">
    <property type="entry name" value="STKc_AMPK-like"/>
    <property type="match status" value="1"/>
</dbReference>
<dbReference type="OrthoDB" id="193931at2759"/>
<dbReference type="PROSITE" id="PS00108">
    <property type="entry name" value="PROTEIN_KINASE_ST"/>
    <property type="match status" value="1"/>
</dbReference>
<dbReference type="GO" id="GO:0004674">
    <property type="term" value="F:protein serine/threonine kinase activity"/>
    <property type="evidence" value="ECO:0007669"/>
    <property type="project" value="TreeGrafter"/>
</dbReference>
<dbReference type="EMBL" id="CAJNDS010000042">
    <property type="protein sequence ID" value="CAE6931174.1"/>
    <property type="molecule type" value="Genomic_DNA"/>
</dbReference>
<dbReference type="PROSITE" id="PS50011">
    <property type="entry name" value="PROTEIN_KINASE_DOM"/>
    <property type="match status" value="1"/>
</dbReference>
<dbReference type="FunFam" id="1.10.510.10:FF:000571">
    <property type="entry name" value="Maternal embryonic leucine zipper kinase"/>
    <property type="match status" value="1"/>
</dbReference>
<dbReference type="Proteomes" id="UP000604046">
    <property type="component" value="Unassembled WGS sequence"/>
</dbReference>
<protein>
    <submittedName>
        <fullName evidence="6">OSK1 protein</fullName>
    </submittedName>
</protein>
<proteinExistence type="predicted"/>
<evidence type="ECO:0000256" key="4">
    <source>
        <dbReference type="PROSITE-ProRule" id="PRU10141"/>
    </source>
</evidence>
<dbReference type="InterPro" id="IPR011009">
    <property type="entry name" value="Kinase-like_dom_sf"/>
</dbReference>
<dbReference type="SMART" id="SM00220">
    <property type="entry name" value="S_TKc"/>
    <property type="match status" value="1"/>
</dbReference>
<dbReference type="Pfam" id="PF00069">
    <property type="entry name" value="Pkinase"/>
    <property type="match status" value="1"/>
</dbReference>
<feature type="binding site" evidence="4">
    <location>
        <position position="363"/>
    </location>
    <ligand>
        <name>ATP</name>
        <dbReference type="ChEBI" id="CHEBI:30616"/>
    </ligand>
</feature>
<gene>
    <name evidence="6" type="primary">OSK1</name>
    <name evidence="6" type="ORF">SNAT2548_LOCUS850</name>
</gene>
<dbReference type="InterPro" id="IPR017441">
    <property type="entry name" value="Protein_kinase_ATP_BS"/>
</dbReference>
<dbReference type="Gene3D" id="1.10.510.10">
    <property type="entry name" value="Transferase(Phosphotransferase) domain 1"/>
    <property type="match status" value="1"/>
</dbReference>
<organism evidence="6 7">
    <name type="scientific">Symbiodinium natans</name>
    <dbReference type="NCBI Taxonomy" id="878477"/>
    <lineage>
        <taxon>Eukaryota</taxon>
        <taxon>Sar</taxon>
        <taxon>Alveolata</taxon>
        <taxon>Dinophyceae</taxon>
        <taxon>Suessiales</taxon>
        <taxon>Symbiodiniaceae</taxon>
        <taxon>Symbiodinium</taxon>
    </lineage>
</organism>
<evidence type="ECO:0000313" key="7">
    <source>
        <dbReference type="Proteomes" id="UP000604046"/>
    </source>
</evidence>
<sequence>MSVPQRPEEAQVMPGCRGAQCIQGFVQRIRRRPADRCAATATPESSEPGLDALLAGAVEKIRNLVEQGEAWQETRDKGLFDPTDFDEEQATCFLKPSVTARVVLKRRGETLRNLTAPFMPGCRGAQCIKGVVQRMRRRRADRRAARAAPNSSEPGRDALVAGAVENVCNRVDQDESWQEPLGLVRTAGGGLFAPTDFDEDVWGTCCRKFSMNRLLKRFRRKPQALKDEVSQLLTQVLALTDYREEICDSAMENVDALLERNRRLHMTQRNWRPILVAALLVASRPRKDVGAWKVAFENRLQAVLGLRSSAFEQLEEMMLLGLGHDPQAAGLRDYTLGATVGAGSFAKVKLATRISTEETVALKILRNRSWHDAKKVHDEAQILKRFWHPNIVKMHEVVSTRCRSFIIMEYVGGGDLFEYVHKQPGLEEPEARRLFRQIMAGLEEVHAAKVAHGDLKLENLLLDEEGNVKIADFGLSTALAPGETHITSTCGTVHYAAPEVLQGGGYVPYPADLWSCGVILYIMICGCEPFKGLDDHHLRRQILSASYKIPLFTSPAGIGLIAGLLRVTPWSRFSIAQVRAHAWYRRVEEALPKDAAETLQAKTAYAGCSSLMRNSWRAAGSGVNV</sequence>
<accession>A0A812GS88</accession>
<keyword evidence="2 4" id="KW-0547">Nucleotide-binding</keyword>
<keyword evidence="7" id="KW-1185">Reference proteome</keyword>
<dbReference type="InterPro" id="IPR008271">
    <property type="entry name" value="Ser/Thr_kinase_AS"/>
</dbReference>
<comment type="subunit">
    <text evidence="1">Monomer.</text>
</comment>
<evidence type="ECO:0000256" key="3">
    <source>
        <dbReference type="ARBA" id="ARBA00022840"/>
    </source>
</evidence>
<dbReference type="SUPFAM" id="SSF56112">
    <property type="entry name" value="Protein kinase-like (PK-like)"/>
    <property type="match status" value="1"/>
</dbReference>
<dbReference type="InterPro" id="IPR000719">
    <property type="entry name" value="Prot_kinase_dom"/>
</dbReference>
<feature type="domain" description="Protein kinase" evidence="5">
    <location>
        <begin position="334"/>
        <end position="584"/>
    </location>
</feature>
<evidence type="ECO:0000313" key="6">
    <source>
        <dbReference type="EMBL" id="CAE6931174.1"/>
    </source>
</evidence>
<dbReference type="PANTHER" id="PTHR24346">
    <property type="entry name" value="MAP/MICROTUBULE AFFINITY-REGULATING KINASE"/>
    <property type="match status" value="1"/>
</dbReference>
<evidence type="ECO:0000256" key="2">
    <source>
        <dbReference type="ARBA" id="ARBA00022741"/>
    </source>
</evidence>
<dbReference type="GO" id="GO:0005737">
    <property type="term" value="C:cytoplasm"/>
    <property type="evidence" value="ECO:0007669"/>
    <property type="project" value="TreeGrafter"/>
</dbReference>
<name>A0A812GS88_9DINO</name>
<evidence type="ECO:0000256" key="1">
    <source>
        <dbReference type="ARBA" id="ARBA00011245"/>
    </source>
</evidence>
<evidence type="ECO:0000259" key="5">
    <source>
        <dbReference type="PROSITE" id="PS50011"/>
    </source>
</evidence>
<comment type="caution">
    <text evidence="6">The sequence shown here is derived from an EMBL/GenBank/DDBJ whole genome shotgun (WGS) entry which is preliminary data.</text>
</comment>
<keyword evidence="3 4" id="KW-0067">ATP-binding</keyword>
<dbReference type="PROSITE" id="PS00107">
    <property type="entry name" value="PROTEIN_KINASE_ATP"/>
    <property type="match status" value="1"/>
</dbReference>
<dbReference type="PANTHER" id="PTHR24346:SF30">
    <property type="entry name" value="MATERNAL EMBRYONIC LEUCINE ZIPPER KINASE"/>
    <property type="match status" value="1"/>
</dbReference>
<dbReference type="GO" id="GO:0035556">
    <property type="term" value="P:intracellular signal transduction"/>
    <property type="evidence" value="ECO:0007669"/>
    <property type="project" value="TreeGrafter"/>
</dbReference>
<dbReference type="GO" id="GO:0005524">
    <property type="term" value="F:ATP binding"/>
    <property type="evidence" value="ECO:0007669"/>
    <property type="project" value="UniProtKB-UniRule"/>
</dbReference>
<dbReference type="AlphaFoldDB" id="A0A812GS88"/>